<feature type="transmembrane region" description="Helical" evidence="8">
    <location>
        <begin position="143"/>
        <end position="165"/>
    </location>
</feature>
<protein>
    <submittedName>
        <fullName evidence="11">Inorganic phosphate transporter</fullName>
    </submittedName>
</protein>
<feature type="compositionally biased region" description="Low complexity" evidence="7">
    <location>
        <begin position="1220"/>
        <end position="1242"/>
    </location>
</feature>
<evidence type="ECO:0000256" key="1">
    <source>
        <dbReference type="ARBA" id="ARBA00004141"/>
    </source>
</evidence>
<feature type="compositionally biased region" description="Basic and acidic residues" evidence="7">
    <location>
        <begin position="2324"/>
        <end position="2345"/>
    </location>
</feature>
<feature type="compositionally biased region" description="Basic and acidic residues" evidence="7">
    <location>
        <begin position="283"/>
        <end position="306"/>
    </location>
</feature>
<dbReference type="GO" id="GO:0005509">
    <property type="term" value="F:calcium ion binding"/>
    <property type="evidence" value="ECO:0007669"/>
    <property type="project" value="InterPro"/>
</dbReference>
<dbReference type="Gene3D" id="1.10.510.10">
    <property type="entry name" value="Transferase(Phosphotransferase) domain 1"/>
    <property type="match status" value="2"/>
</dbReference>
<evidence type="ECO:0000256" key="3">
    <source>
        <dbReference type="ARBA" id="ARBA00022837"/>
    </source>
</evidence>
<dbReference type="PROSITE" id="PS50011">
    <property type="entry name" value="PROTEIN_KINASE_DOM"/>
    <property type="match status" value="2"/>
</dbReference>
<dbReference type="InterPro" id="IPR005828">
    <property type="entry name" value="MFS_sugar_transport-like"/>
</dbReference>
<comment type="caution">
    <text evidence="11">The sequence shown here is derived from an EMBL/GenBank/DDBJ whole genome shotgun (WGS) entry which is preliminary data.</text>
</comment>
<feature type="domain" description="EF-hand" evidence="10">
    <location>
        <begin position="540"/>
        <end position="575"/>
    </location>
</feature>
<keyword evidence="3" id="KW-0106">Calcium</keyword>
<evidence type="ECO:0000313" key="11">
    <source>
        <dbReference type="EMBL" id="KAK1741595.1"/>
    </source>
</evidence>
<dbReference type="Gene3D" id="1.20.1250.20">
    <property type="entry name" value="MFS general substrate transporter like domains"/>
    <property type="match status" value="4"/>
</dbReference>
<dbReference type="InterPro" id="IPR002048">
    <property type="entry name" value="EF_hand_dom"/>
</dbReference>
<organism evidence="11 12">
    <name type="scientific">Skeletonema marinoi</name>
    <dbReference type="NCBI Taxonomy" id="267567"/>
    <lineage>
        <taxon>Eukaryota</taxon>
        <taxon>Sar</taxon>
        <taxon>Stramenopiles</taxon>
        <taxon>Ochrophyta</taxon>
        <taxon>Bacillariophyta</taxon>
        <taxon>Coscinodiscophyceae</taxon>
        <taxon>Thalassiosirophycidae</taxon>
        <taxon>Thalassiosirales</taxon>
        <taxon>Skeletonemataceae</taxon>
        <taxon>Skeletonema</taxon>
        <taxon>Skeletonema marinoi-dohrnii complex</taxon>
    </lineage>
</organism>
<feature type="transmembrane region" description="Helical" evidence="8">
    <location>
        <begin position="103"/>
        <end position="123"/>
    </location>
</feature>
<dbReference type="Gene3D" id="1.10.238.10">
    <property type="entry name" value="EF-hand"/>
    <property type="match status" value="1"/>
</dbReference>
<feature type="region of interest" description="Disordered" evidence="7">
    <location>
        <begin position="1219"/>
        <end position="1242"/>
    </location>
</feature>
<feature type="domain" description="Protein kinase" evidence="9">
    <location>
        <begin position="1733"/>
        <end position="2065"/>
    </location>
</feature>
<evidence type="ECO:0000256" key="2">
    <source>
        <dbReference type="ARBA" id="ARBA00022692"/>
    </source>
</evidence>
<feature type="transmembrane region" description="Helical" evidence="8">
    <location>
        <begin position="343"/>
        <end position="361"/>
    </location>
</feature>
<feature type="transmembrane region" description="Helical" evidence="8">
    <location>
        <begin position="74"/>
        <end position="96"/>
    </location>
</feature>
<dbReference type="SMART" id="SM00054">
    <property type="entry name" value="EFh"/>
    <property type="match status" value="2"/>
</dbReference>
<dbReference type="Pfam" id="PF00083">
    <property type="entry name" value="Sugar_tr"/>
    <property type="match status" value="3"/>
</dbReference>
<keyword evidence="5 8" id="KW-0472">Membrane</keyword>
<dbReference type="PROSITE" id="PS00018">
    <property type="entry name" value="EF_HAND_1"/>
    <property type="match status" value="2"/>
</dbReference>
<feature type="transmembrane region" description="Helical" evidence="8">
    <location>
        <begin position="432"/>
        <end position="454"/>
    </location>
</feature>
<dbReference type="EMBL" id="JATAAI010000013">
    <property type="protein sequence ID" value="KAK1741595.1"/>
    <property type="molecule type" value="Genomic_DNA"/>
</dbReference>
<feature type="transmembrane region" description="Helical" evidence="8">
    <location>
        <begin position="1256"/>
        <end position="1274"/>
    </location>
</feature>
<gene>
    <name evidence="11" type="ORF">QTG54_008073</name>
</gene>
<feature type="compositionally biased region" description="Low complexity" evidence="7">
    <location>
        <begin position="259"/>
        <end position="280"/>
    </location>
</feature>
<feature type="compositionally biased region" description="Polar residues" evidence="7">
    <location>
        <begin position="195"/>
        <end position="216"/>
    </location>
</feature>
<feature type="domain" description="Protein kinase" evidence="9">
    <location>
        <begin position="586"/>
        <end position="940"/>
    </location>
</feature>
<feature type="region of interest" description="Disordered" evidence="7">
    <location>
        <begin position="2324"/>
        <end position="2355"/>
    </location>
</feature>
<dbReference type="GO" id="GO:0004672">
    <property type="term" value="F:protein kinase activity"/>
    <property type="evidence" value="ECO:0007669"/>
    <property type="project" value="InterPro"/>
</dbReference>
<evidence type="ECO:0000256" key="5">
    <source>
        <dbReference type="ARBA" id="ARBA00023136"/>
    </source>
</evidence>
<feature type="transmembrane region" description="Helical" evidence="8">
    <location>
        <begin position="399"/>
        <end position="420"/>
    </location>
</feature>
<dbReference type="GO" id="GO:0022857">
    <property type="term" value="F:transmembrane transporter activity"/>
    <property type="evidence" value="ECO:0007669"/>
    <property type="project" value="InterPro"/>
</dbReference>
<feature type="domain" description="EF-hand" evidence="10">
    <location>
        <begin position="1676"/>
        <end position="1711"/>
    </location>
</feature>
<feature type="region of interest" description="Disordered" evidence="7">
    <location>
        <begin position="1297"/>
        <end position="1325"/>
    </location>
</feature>
<dbReference type="SUPFAM" id="SSF56112">
    <property type="entry name" value="Protein kinase-like (PK-like)"/>
    <property type="match status" value="2"/>
</dbReference>
<accession>A0AAD8Y9P0</accession>
<dbReference type="InterPro" id="IPR036259">
    <property type="entry name" value="MFS_trans_sf"/>
</dbReference>
<feature type="transmembrane region" description="Helical" evidence="8">
    <location>
        <begin position="1525"/>
        <end position="1545"/>
    </location>
</feature>
<name>A0AAD8Y9P0_9STRA</name>
<feature type="transmembrane region" description="Helical" evidence="8">
    <location>
        <begin position="1188"/>
        <end position="1212"/>
    </location>
</feature>
<feature type="region of interest" description="Disordered" evidence="7">
    <location>
        <begin position="259"/>
        <end position="310"/>
    </location>
</feature>
<feature type="transmembrane region" description="Helical" evidence="8">
    <location>
        <begin position="460"/>
        <end position="480"/>
    </location>
</feature>
<dbReference type="SMART" id="SM00220">
    <property type="entry name" value="S_TKc"/>
    <property type="match status" value="1"/>
</dbReference>
<comment type="similarity">
    <text evidence="6">Belongs to the protein kinase superfamily. Ser/Thr protein kinase family. CDPK subfamily.</text>
</comment>
<dbReference type="PROSITE" id="PS50222">
    <property type="entry name" value="EF_HAND_2"/>
    <property type="match status" value="2"/>
</dbReference>
<comment type="subcellular location">
    <subcellularLocation>
        <location evidence="1">Membrane</location>
        <topology evidence="1">Multi-pass membrane protein</topology>
    </subcellularLocation>
</comment>
<feature type="transmembrane region" description="Helical" evidence="8">
    <location>
        <begin position="1362"/>
        <end position="1381"/>
    </location>
</feature>
<dbReference type="InterPro" id="IPR011992">
    <property type="entry name" value="EF-hand-dom_pair"/>
</dbReference>
<keyword evidence="4 8" id="KW-1133">Transmembrane helix</keyword>
<evidence type="ECO:0000256" key="6">
    <source>
        <dbReference type="ARBA" id="ARBA00024334"/>
    </source>
</evidence>
<dbReference type="GO" id="GO:0005524">
    <property type="term" value="F:ATP binding"/>
    <property type="evidence" value="ECO:0007669"/>
    <property type="project" value="InterPro"/>
</dbReference>
<feature type="region of interest" description="Disordered" evidence="7">
    <location>
        <begin position="180"/>
        <end position="246"/>
    </location>
</feature>
<dbReference type="Proteomes" id="UP001224775">
    <property type="component" value="Unassembled WGS sequence"/>
</dbReference>
<evidence type="ECO:0000313" key="12">
    <source>
        <dbReference type="Proteomes" id="UP001224775"/>
    </source>
</evidence>
<dbReference type="InterPro" id="IPR018247">
    <property type="entry name" value="EF_Hand_1_Ca_BS"/>
</dbReference>
<dbReference type="Pfam" id="PF00069">
    <property type="entry name" value="Pkinase"/>
    <property type="match status" value="3"/>
</dbReference>
<dbReference type="Pfam" id="PF13202">
    <property type="entry name" value="EF-hand_5"/>
    <property type="match status" value="2"/>
</dbReference>
<keyword evidence="12" id="KW-1185">Reference proteome</keyword>
<evidence type="ECO:0000256" key="7">
    <source>
        <dbReference type="SAM" id="MobiDB-lite"/>
    </source>
</evidence>
<evidence type="ECO:0000256" key="4">
    <source>
        <dbReference type="ARBA" id="ARBA00022989"/>
    </source>
</evidence>
<evidence type="ECO:0000259" key="10">
    <source>
        <dbReference type="PROSITE" id="PS50222"/>
    </source>
</evidence>
<evidence type="ECO:0000259" key="9">
    <source>
        <dbReference type="PROSITE" id="PS50011"/>
    </source>
</evidence>
<proteinExistence type="inferred from homology"/>
<dbReference type="InterPro" id="IPR000719">
    <property type="entry name" value="Prot_kinase_dom"/>
</dbReference>
<dbReference type="SUPFAM" id="SSF103473">
    <property type="entry name" value="MFS general substrate transporter"/>
    <property type="match status" value="3"/>
</dbReference>
<dbReference type="SUPFAM" id="SSF47473">
    <property type="entry name" value="EF-hand"/>
    <property type="match status" value="1"/>
</dbReference>
<dbReference type="PANTHER" id="PTHR24064">
    <property type="entry name" value="SOLUTE CARRIER FAMILY 22 MEMBER"/>
    <property type="match status" value="1"/>
</dbReference>
<feature type="transmembrane region" description="Helical" evidence="8">
    <location>
        <begin position="373"/>
        <end position="393"/>
    </location>
</feature>
<feature type="transmembrane region" description="Helical" evidence="8">
    <location>
        <begin position="1401"/>
        <end position="1426"/>
    </location>
</feature>
<sequence length="2355" mass="262268">MTAKSISAPSPPPPSSDNSTALWHGLGLFGESYLLFSIGTLRPLWEALYPLCFSNEDADPATSCPHPYLTYNSLSYSVVLGVMLGMVIVGTLAGRIGRRNGSLLTASIMVAGAAALVLASLLLAGNFNNDDNNNNEDSGRPDVLFMVMSAALFIFGIGVGGEYPLSASLASERAMAAMKERRRLEEQQERDGNRNRTNVSSSLAATELMSSRLLTTSMNDDGNNNGGVKGSSSNDHHSWQTTTSRSGNMAQIEQYNVVTQQSQSSTNNDNTDNSTSSSNTMTRGRESEVWTQDRLRRDEEELERQQQRQQKQGAFYGNKLFQSTFLLALTGENATLTQISGASAINAFVALLGYYAAAMIVDKPNIGRLRLQQTGFVITGTLFLICGFLSEHLSSTTLVIIYLGSSFFGQCGPNCTTFLIPAEVFPTEMRTVCHGISASAGKLGALIASILFTFAKTDNALFLISGYTSFAAAIFTFLTIPDLTTLDLYEIDNQWRMILNGKSREVIYEHLLFCGRYRLQIGPPEHRTATSVVLRAQDLAEQVDYGVIFDKADKDGNGKLDRKELKAIAISIGLDPGMFLKGSDAEESDESISKEEFVAICKRQLGDGPREVVIKLMKHKDQWERECNARKKYELESKYVVSALPNVPPDTEIADAVRKGKGGLDTIREKYLDNIEPGIYAFVMEAGDRNLFQMFHQEQPKLDDVRAILRKVFEAVQHLHQEKLMHGDIKMLNIVRFGKDNGLRLIDLDASARIVPHGEDDEKKRFAGAKFSSAILPPEMIERIETKEKLEKFNKYWVGEDDDLVKKVAPKPYLEQESVKAQYVVKSFRTGLDGKPVKEGLPYNSRLVRASENIDVWSLGVLAFTLLTGEALIPSTREEDCASGSAMHLLYTWGKQPEVLTELFKKIADNSARDLVMQLLHYESQSELLRTRHVLLKGIFEATEVSTPTAFIVLNNKLPSNEEVEKKILNIEMAEDGSGVSIDTQVFSMKATAEGVVCDFKVLKQYRKLVEDGIKQANEIKRVGSKVAEGQLKPAFDMIKKKMVDEKLVGEKMYLYLIDELTGEPVRAEDWPIEITTPSDIVSKLLPLMQVGIRAISIFNGVAGLFRMFGYPLPKVPECLLKGAQESVELLKQESSVEEFAAVHKEVKGGSEVNTSVRGASLRDFMDFLNNTTKNTSSSKTMTRGREVIVVFSMQGMGILANSLILTFLLMLTRSKSEGQQQNDNVNNNQQQQQGDDDYNNNSYSNQYHNQITLLYIWRIIYAIGLAILIYVLVSRIRHLNESEVWTQDRLRRDEEELERQQQRQQKQGGRLEEGDGDAAGFVPPSIVPQDVKVKEENKRQQQLLQHEQQQQSESQLLFKYYGIRLFGTSITWLLWDIAFYGNKLFQSTFLLALTGENATLTQISGASAINAFVALLGYYAAALIVDKPTIGRLRLQQTGFVITGTLFLTCGFLSEHLSSTTLVIIYLGSSFFGQCGPNCTTFLIPAEVFPTEMRTVCHGISASAGKLGALIASILFTSAKTDNALFLISGYTSFAAAIFTFLTIPDLTTLDLYEIDKQWRMILNGKDGTPAEHSGSWHACISYSTETATCAVRDILLDSKKRDSIGYYGGGFGKHIHALAEARDVKGRTALGLAAEGPREVIYEYLLFCGRYKLRIGPPEHRTATSVVLRAQDLAEQVDYGVIFDKADNDRNGKLDRKELSSIADSIGLNPGMFVKGSGKSTTTILKEEFVAICKRQLGDGPREVVIKLMQSKDHWERECNARKDYELESKYVVSALPNIPSEDAIAKAVRDGEGGLDIIRETYLDNIELGIYAIVMEAGDRNLFHMFHQEQPKLDTMRVMLRQVFEAVEHMHEKNLMHGDIKMVNIVRFRIDNKLRLIDLDASAEISVVEDSFAGAKFSSAILPPEMIERIETDEKLEKFNKYWKTENEDLVTNVSPKPYEKHGVKGHYVVKSFRTEEGKPVEKGLPYTLVDASRSIDLWSLGVLAFTLLTGEPLVPSTRDDDCASGGAMHFLYSWGTRPEKLIELFNKIPDEAARDLISQLLQFDGTKRPPIATLLKEHYFFNQQSVDLLENLTDINTNLKDAAKNRKDDRALLERMDANIEVIKKLGIESKAELRRTRHVLLKGIFEATEVDTPTTFIVLNDKLPEPPNEEMKKKMLGIVTAEDSSGVSPVRADGWPLIITTPADLVPKLLPLMQVGIRAMCIYNGTAGLAALFGFPLPRVPKAWSQGAQESVELLKQESSVQEFGVVHKEVEGGTEEKKSVRGASLRDFVDFLNKNDPGLKEGKRGDFAGLQRIGDPEDGAALWTALTDQSDIENALKERAKQREEEQLKQDEHIKKMAVEENSDSEVTE</sequence>
<evidence type="ECO:0000256" key="8">
    <source>
        <dbReference type="SAM" id="Phobius"/>
    </source>
</evidence>
<dbReference type="InterPro" id="IPR011009">
    <property type="entry name" value="Kinase-like_dom_sf"/>
</dbReference>
<keyword evidence="2 8" id="KW-0812">Transmembrane</keyword>
<dbReference type="GO" id="GO:0016020">
    <property type="term" value="C:membrane"/>
    <property type="evidence" value="ECO:0007669"/>
    <property type="project" value="UniProtKB-SubCell"/>
</dbReference>
<feature type="compositionally biased region" description="Basic and acidic residues" evidence="7">
    <location>
        <begin position="180"/>
        <end position="194"/>
    </location>
</feature>
<reference evidence="11" key="1">
    <citation type="submission" date="2023-06" db="EMBL/GenBank/DDBJ databases">
        <title>Survivors Of The Sea: Transcriptome response of Skeletonema marinoi to long-term dormancy.</title>
        <authorList>
            <person name="Pinder M.I.M."/>
            <person name="Kourtchenko O."/>
            <person name="Robertson E.K."/>
            <person name="Larsson T."/>
            <person name="Maumus F."/>
            <person name="Osuna-Cruz C.M."/>
            <person name="Vancaester E."/>
            <person name="Stenow R."/>
            <person name="Vandepoele K."/>
            <person name="Ploug H."/>
            <person name="Bruchert V."/>
            <person name="Godhe A."/>
            <person name="Topel M."/>
        </authorList>
    </citation>
    <scope>NUCLEOTIDE SEQUENCE</scope>
    <source>
        <strain evidence="11">R05AC</strain>
    </source>
</reference>